<proteinExistence type="predicted"/>
<sequence length="193" mass="19737">MNDSYGNGGFFGGGEFLAFLIFAIIFGGGWGWGGLNRGGMPGAGAVIADNGIQSQLSNLQDQMSTNRIEGTLGTINAGLTQGFAGLNTAISNGFANAVNYTNQGFAGLNTAINQGFAASALQNNQNTQSIINAICGLSSKIDANTIAELTAQNASLKAEVSNAHQTAVFTRQITDLAAQLAACCCKINTTATT</sequence>
<reference evidence="2" key="1">
    <citation type="journal article" date="2021" name="Proc. Natl. Acad. Sci. U.S.A.">
        <title>A Catalog of Tens of Thousands of Viruses from Human Metagenomes Reveals Hidden Associations with Chronic Diseases.</title>
        <authorList>
            <person name="Tisza M.J."/>
            <person name="Buck C.B."/>
        </authorList>
    </citation>
    <scope>NUCLEOTIDE SEQUENCE</scope>
    <source>
        <strain evidence="2">CtYh54</strain>
    </source>
</reference>
<organism evidence="2">
    <name type="scientific">Siphoviridae sp. ctYh54</name>
    <dbReference type="NCBI Taxonomy" id="2826379"/>
    <lineage>
        <taxon>Viruses</taxon>
        <taxon>Duplodnaviria</taxon>
        <taxon>Heunggongvirae</taxon>
        <taxon>Uroviricota</taxon>
        <taxon>Caudoviricetes</taxon>
    </lineage>
</organism>
<accession>A0A8S5MES4</accession>
<keyword evidence="1" id="KW-0812">Transmembrane</keyword>
<protein>
    <submittedName>
        <fullName evidence="2">Uncharacterized protein</fullName>
    </submittedName>
</protein>
<keyword evidence="1" id="KW-0472">Membrane</keyword>
<keyword evidence="1" id="KW-1133">Transmembrane helix</keyword>
<name>A0A8S5MES4_9CAUD</name>
<dbReference type="EMBL" id="BK014884">
    <property type="protein sequence ID" value="DAD80583.1"/>
    <property type="molecule type" value="Genomic_DNA"/>
</dbReference>
<feature type="transmembrane region" description="Helical" evidence="1">
    <location>
        <begin position="16"/>
        <end position="35"/>
    </location>
</feature>
<evidence type="ECO:0000256" key="1">
    <source>
        <dbReference type="SAM" id="Phobius"/>
    </source>
</evidence>
<evidence type="ECO:0000313" key="2">
    <source>
        <dbReference type="EMBL" id="DAD80583.1"/>
    </source>
</evidence>